<comment type="caution">
    <text evidence="2">The sequence shown here is derived from an EMBL/GenBank/DDBJ whole genome shotgun (WGS) entry which is preliminary data.</text>
</comment>
<dbReference type="GO" id="GO:0043021">
    <property type="term" value="F:ribonucleoprotein complex binding"/>
    <property type="evidence" value="ECO:0007669"/>
    <property type="project" value="TreeGrafter"/>
</dbReference>
<protein>
    <submittedName>
        <fullName evidence="2">Uncharacterized protein</fullName>
    </submittedName>
</protein>
<keyword evidence="1" id="KW-0853">WD repeat</keyword>
<reference evidence="2" key="1">
    <citation type="journal article" date="2023" name="Nat. Commun.">
        <title>Diploid and tetraploid genomes of Acorus and the evolution of monocots.</title>
        <authorList>
            <person name="Ma L."/>
            <person name="Liu K.W."/>
            <person name="Li Z."/>
            <person name="Hsiao Y.Y."/>
            <person name="Qi Y."/>
            <person name="Fu T."/>
            <person name="Tang G.D."/>
            <person name="Zhang D."/>
            <person name="Sun W.H."/>
            <person name="Liu D.K."/>
            <person name="Li Y."/>
            <person name="Chen G.Z."/>
            <person name="Liu X.D."/>
            <person name="Liao X.Y."/>
            <person name="Jiang Y.T."/>
            <person name="Yu X."/>
            <person name="Hao Y."/>
            <person name="Huang J."/>
            <person name="Zhao X.W."/>
            <person name="Ke S."/>
            <person name="Chen Y.Y."/>
            <person name="Wu W.L."/>
            <person name="Hsu J.L."/>
            <person name="Lin Y.F."/>
            <person name="Huang M.D."/>
            <person name="Li C.Y."/>
            <person name="Huang L."/>
            <person name="Wang Z.W."/>
            <person name="Zhao X."/>
            <person name="Zhong W.Y."/>
            <person name="Peng D.H."/>
            <person name="Ahmad S."/>
            <person name="Lan S."/>
            <person name="Zhang J.S."/>
            <person name="Tsai W.C."/>
            <person name="Van de Peer Y."/>
            <person name="Liu Z.J."/>
        </authorList>
    </citation>
    <scope>NUCLEOTIDE SEQUENCE</scope>
    <source>
        <strain evidence="2">CP</strain>
    </source>
</reference>
<gene>
    <name evidence="2" type="ORF">QJS10_CPA08g00501</name>
</gene>
<dbReference type="Proteomes" id="UP001180020">
    <property type="component" value="Unassembled WGS sequence"/>
</dbReference>
<evidence type="ECO:0000256" key="1">
    <source>
        <dbReference type="PROSITE-ProRule" id="PRU00221"/>
    </source>
</evidence>
<dbReference type="InterPro" id="IPR028598">
    <property type="entry name" value="BOP1/Erb1"/>
</dbReference>
<dbReference type="PROSITE" id="PS50082">
    <property type="entry name" value="WD_REPEATS_2"/>
    <property type="match status" value="1"/>
</dbReference>
<evidence type="ECO:0000313" key="2">
    <source>
        <dbReference type="EMBL" id="KAK1311304.1"/>
    </source>
</evidence>
<dbReference type="PANTHER" id="PTHR17605:SF0">
    <property type="entry name" value="RIBOSOME BIOGENESIS PROTEIN BOP1"/>
    <property type="match status" value="1"/>
</dbReference>
<dbReference type="GO" id="GO:0000463">
    <property type="term" value="P:maturation of LSU-rRNA from tricistronic rRNA transcript (SSU-rRNA, 5.8S rRNA, LSU-rRNA)"/>
    <property type="evidence" value="ECO:0007669"/>
    <property type="project" value="TreeGrafter"/>
</dbReference>
<dbReference type="EMBL" id="JAUJYO010000008">
    <property type="protein sequence ID" value="KAK1311304.1"/>
    <property type="molecule type" value="Genomic_DNA"/>
</dbReference>
<dbReference type="GO" id="GO:0030687">
    <property type="term" value="C:preribosome, large subunit precursor"/>
    <property type="evidence" value="ECO:0007669"/>
    <property type="project" value="TreeGrafter"/>
</dbReference>
<proteinExistence type="predicted"/>
<feature type="repeat" description="WD" evidence="1">
    <location>
        <begin position="1"/>
        <end position="21"/>
    </location>
</feature>
<keyword evidence="3" id="KW-1185">Reference proteome</keyword>
<dbReference type="AlphaFoldDB" id="A0AAV9EEF6"/>
<evidence type="ECO:0000313" key="3">
    <source>
        <dbReference type="Proteomes" id="UP001180020"/>
    </source>
</evidence>
<sequence length="179" mass="20105">MGSKDGTVQIWEAETGRCLQVWEVDETVKHVSWNLEPDLPILAVCVGQDLLLLNTGIGKAEEQSRMRELLNVEESPPVDDSGLNTSIVRWSQHDKHEALGDTGRSMGHLAGAQRCSVQGVFPKLNGIAKETILPQLCLVDVEMENLNITLSQMEVSYKQQKVWELQLSYFKTGHGKYWE</sequence>
<dbReference type="InterPro" id="IPR036322">
    <property type="entry name" value="WD40_repeat_dom_sf"/>
</dbReference>
<dbReference type="PANTHER" id="PTHR17605">
    <property type="entry name" value="RIBOSOME BIOGENESIS PROTEIN BOP1 BLOCK OF PROLIFERATION 1 PROTEIN"/>
    <property type="match status" value="1"/>
</dbReference>
<organism evidence="2 3">
    <name type="scientific">Acorus calamus</name>
    <name type="common">Sweet flag</name>
    <dbReference type="NCBI Taxonomy" id="4465"/>
    <lineage>
        <taxon>Eukaryota</taxon>
        <taxon>Viridiplantae</taxon>
        <taxon>Streptophyta</taxon>
        <taxon>Embryophyta</taxon>
        <taxon>Tracheophyta</taxon>
        <taxon>Spermatophyta</taxon>
        <taxon>Magnoliopsida</taxon>
        <taxon>Liliopsida</taxon>
        <taxon>Acoraceae</taxon>
        <taxon>Acorus</taxon>
    </lineage>
</organism>
<dbReference type="GO" id="GO:0070545">
    <property type="term" value="C:PeBoW complex"/>
    <property type="evidence" value="ECO:0007669"/>
    <property type="project" value="TreeGrafter"/>
</dbReference>
<accession>A0AAV9EEF6</accession>
<dbReference type="InterPro" id="IPR001680">
    <property type="entry name" value="WD40_rpt"/>
</dbReference>
<dbReference type="SUPFAM" id="SSF50978">
    <property type="entry name" value="WD40 repeat-like"/>
    <property type="match status" value="1"/>
</dbReference>
<name>A0AAV9EEF6_ACOCL</name>
<reference evidence="2" key="2">
    <citation type="submission" date="2023-06" db="EMBL/GenBank/DDBJ databases">
        <authorList>
            <person name="Ma L."/>
            <person name="Liu K.-W."/>
            <person name="Li Z."/>
            <person name="Hsiao Y.-Y."/>
            <person name="Qi Y."/>
            <person name="Fu T."/>
            <person name="Tang G."/>
            <person name="Zhang D."/>
            <person name="Sun W.-H."/>
            <person name="Liu D.-K."/>
            <person name="Li Y."/>
            <person name="Chen G.-Z."/>
            <person name="Liu X.-D."/>
            <person name="Liao X.-Y."/>
            <person name="Jiang Y.-T."/>
            <person name="Yu X."/>
            <person name="Hao Y."/>
            <person name="Huang J."/>
            <person name="Zhao X.-W."/>
            <person name="Ke S."/>
            <person name="Chen Y.-Y."/>
            <person name="Wu W.-L."/>
            <person name="Hsu J.-L."/>
            <person name="Lin Y.-F."/>
            <person name="Huang M.-D."/>
            <person name="Li C.-Y."/>
            <person name="Huang L."/>
            <person name="Wang Z.-W."/>
            <person name="Zhao X."/>
            <person name="Zhong W.-Y."/>
            <person name="Peng D.-H."/>
            <person name="Ahmad S."/>
            <person name="Lan S."/>
            <person name="Zhang J.-S."/>
            <person name="Tsai W.-C."/>
            <person name="Van De Peer Y."/>
            <person name="Liu Z.-J."/>
        </authorList>
    </citation>
    <scope>NUCLEOTIDE SEQUENCE</scope>
    <source>
        <strain evidence="2">CP</strain>
        <tissue evidence="2">Leaves</tissue>
    </source>
</reference>
<dbReference type="Gene3D" id="2.130.10.10">
    <property type="entry name" value="YVTN repeat-like/Quinoprotein amine dehydrogenase"/>
    <property type="match status" value="1"/>
</dbReference>
<dbReference type="InterPro" id="IPR015943">
    <property type="entry name" value="WD40/YVTN_repeat-like_dom_sf"/>
</dbReference>